<protein>
    <submittedName>
        <fullName evidence="2">CcmD family protein</fullName>
    </submittedName>
</protein>
<dbReference type="InterPro" id="IPR030888">
    <property type="entry name" value="Put_ccm"/>
</dbReference>
<gene>
    <name evidence="2" type="ORF">J2Z40_002054</name>
</gene>
<dbReference type="EMBL" id="JAGIKZ010000009">
    <property type="protein sequence ID" value="MBP2241491.1"/>
    <property type="molecule type" value="Genomic_DNA"/>
</dbReference>
<comment type="caution">
    <text evidence="2">The sequence shown here is derived from an EMBL/GenBank/DDBJ whole genome shotgun (WGS) entry which is preliminary data.</text>
</comment>
<keyword evidence="3" id="KW-1185">Reference proteome</keyword>
<proteinExistence type="predicted"/>
<dbReference type="Proteomes" id="UP001519293">
    <property type="component" value="Unassembled WGS sequence"/>
</dbReference>
<feature type="transmembrane region" description="Helical" evidence="1">
    <location>
        <begin position="6"/>
        <end position="23"/>
    </location>
</feature>
<evidence type="ECO:0000256" key="1">
    <source>
        <dbReference type="SAM" id="Phobius"/>
    </source>
</evidence>
<evidence type="ECO:0000313" key="2">
    <source>
        <dbReference type="EMBL" id="MBP2241491.1"/>
    </source>
</evidence>
<accession>A0ABS4RF20</accession>
<dbReference type="RefSeq" id="WP_083953945.1">
    <property type="nucleotide sequence ID" value="NZ_JAGIKZ010000009.1"/>
</dbReference>
<name>A0ABS4RF20_9BACI</name>
<sequence length="43" mass="5108">MGYLFMAYTIIWGLLAGYIFILGKRQKDLKKELQVLEDWNAEK</sequence>
<keyword evidence="1" id="KW-1133">Transmembrane helix</keyword>
<reference evidence="2 3" key="1">
    <citation type="submission" date="2021-03" db="EMBL/GenBank/DDBJ databases">
        <title>Genomic Encyclopedia of Type Strains, Phase IV (KMG-IV): sequencing the most valuable type-strain genomes for metagenomic binning, comparative biology and taxonomic classification.</title>
        <authorList>
            <person name="Goeker M."/>
        </authorList>
    </citation>
    <scope>NUCLEOTIDE SEQUENCE [LARGE SCALE GENOMIC DNA]</scope>
    <source>
        <strain evidence="2 3">DSM 26675</strain>
    </source>
</reference>
<keyword evidence="1" id="KW-0472">Membrane</keyword>
<keyword evidence="1" id="KW-0812">Transmembrane</keyword>
<evidence type="ECO:0000313" key="3">
    <source>
        <dbReference type="Proteomes" id="UP001519293"/>
    </source>
</evidence>
<organism evidence="2 3">
    <name type="scientific">Cytobacillus eiseniae</name>
    <dbReference type="NCBI Taxonomy" id="762947"/>
    <lineage>
        <taxon>Bacteria</taxon>
        <taxon>Bacillati</taxon>
        <taxon>Bacillota</taxon>
        <taxon>Bacilli</taxon>
        <taxon>Bacillales</taxon>
        <taxon>Bacillaceae</taxon>
        <taxon>Cytobacillus</taxon>
    </lineage>
</organism>
<dbReference type="NCBIfam" id="TIGR04391">
    <property type="entry name" value="CcmD_alt_fam"/>
    <property type="match status" value="1"/>
</dbReference>